<evidence type="ECO:0000313" key="3">
    <source>
        <dbReference type="EMBL" id="KRN65909.1"/>
    </source>
</evidence>
<dbReference type="PANTHER" id="PTHR37314:SF4">
    <property type="entry name" value="UPF0700 TRANSMEMBRANE PROTEIN YOAK"/>
    <property type="match status" value="1"/>
</dbReference>
<evidence type="ECO:0000256" key="1">
    <source>
        <dbReference type="SAM" id="MobiDB-lite"/>
    </source>
</evidence>
<dbReference type="Proteomes" id="UP000051568">
    <property type="component" value="Unassembled WGS sequence"/>
</dbReference>
<accession>A0A0R2ISV8</accession>
<keyword evidence="2" id="KW-1133">Transmembrane helix</keyword>
<keyword evidence="2" id="KW-0472">Membrane</keyword>
<dbReference type="InterPro" id="IPR010699">
    <property type="entry name" value="DUF1275"/>
</dbReference>
<dbReference type="Pfam" id="PF06912">
    <property type="entry name" value="DUF1275"/>
    <property type="match status" value="1"/>
</dbReference>
<comment type="caution">
    <text evidence="3">The sequence shown here is derived from an EMBL/GenBank/DDBJ whole genome shotgun (WGS) entry which is preliminary data.</text>
</comment>
<dbReference type="EMBL" id="JQBR01000007">
    <property type="protein sequence ID" value="KRN65909.1"/>
    <property type="molecule type" value="Genomic_DNA"/>
</dbReference>
<dbReference type="PATRIC" id="fig|319652.3.peg.1778"/>
<feature type="compositionally biased region" description="Basic and acidic residues" evidence="1">
    <location>
        <begin position="224"/>
        <end position="249"/>
    </location>
</feature>
<dbReference type="RefSeq" id="WP_083490556.1">
    <property type="nucleotide sequence ID" value="NZ_BJVH01000009.1"/>
</dbReference>
<feature type="transmembrane region" description="Helical" evidence="2">
    <location>
        <begin position="175"/>
        <end position="193"/>
    </location>
</feature>
<organism evidence="3 4">
    <name type="scientific">Pediococcus cellicola</name>
    <dbReference type="NCBI Taxonomy" id="319652"/>
    <lineage>
        <taxon>Bacteria</taxon>
        <taxon>Bacillati</taxon>
        <taxon>Bacillota</taxon>
        <taxon>Bacilli</taxon>
        <taxon>Lactobacillales</taxon>
        <taxon>Lactobacillaceae</taxon>
        <taxon>Pediococcus</taxon>
    </lineage>
</organism>
<dbReference type="OrthoDB" id="7057004at2"/>
<feature type="transmembrane region" description="Helical" evidence="2">
    <location>
        <begin position="12"/>
        <end position="31"/>
    </location>
</feature>
<keyword evidence="4" id="KW-1185">Reference proteome</keyword>
<evidence type="ECO:0000256" key="2">
    <source>
        <dbReference type="SAM" id="Phobius"/>
    </source>
</evidence>
<reference evidence="3 4" key="1">
    <citation type="journal article" date="2015" name="Genome Announc.">
        <title>Expanding the biotechnology potential of lactobacilli through comparative genomics of 213 strains and associated genera.</title>
        <authorList>
            <person name="Sun Z."/>
            <person name="Harris H.M."/>
            <person name="McCann A."/>
            <person name="Guo C."/>
            <person name="Argimon S."/>
            <person name="Zhang W."/>
            <person name="Yang X."/>
            <person name="Jeffery I.B."/>
            <person name="Cooney J.C."/>
            <person name="Kagawa T.F."/>
            <person name="Liu W."/>
            <person name="Song Y."/>
            <person name="Salvetti E."/>
            <person name="Wrobel A."/>
            <person name="Rasinkangas P."/>
            <person name="Parkhill J."/>
            <person name="Rea M.C."/>
            <person name="O'Sullivan O."/>
            <person name="Ritari J."/>
            <person name="Douillard F.P."/>
            <person name="Paul Ross R."/>
            <person name="Yang R."/>
            <person name="Briner A.E."/>
            <person name="Felis G.E."/>
            <person name="de Vos W.M."/>
            <person name="Barrangou R."/>
            <person name="Klaenhammer T.R."/>
            <person name="Caufield P.W."/>
            <person name="Cui Y."/>
            <person name="Zhang H."/>
            <person name="O'Toole P.W."/>
        </authorList>
    </citation>
    <scope>NUCLEOTIDE SEQUENCE [LARGE SCALE GENOMIC DNA]</scope>
    <source>
        <strain evidence="3 4">DSM 17757</strain>
    </source>
</reference>
<feature type="transmembrane region" description="Helical" evidence="2">
    <location>
        <begin position="60"/>
        <end position="80"/>
    </location>
</feature>
<sequence length="269" mass="29551">MRRQVYPVYQQLYFGAFLAAIAGGLDAYTYLEHGGVFAGLQTGNLILLGVSLSKGQFAKVGYYLTALIAFGLGTIFIRHVQHYFKQNYLKRAYFVLAYEFALMVLVAMISHNAPDVITVILVAITAAAQLQEFRKLQDGPFTSLMMTGNIRTASENLYTGYVHHDVGAQQKATDTGIVIGSFAGGALLSGIFVPWLKDAAILVPAVLVLGAIFYLAQHAKQRPQAKDATESEESAVHSRTERQARHQDDSASDDIEVTHETRAGRRHKL</sequence>
<dbReference type="PANTHER" id="PTHR37314">
    <property type="entry name" value="SLR0142 PROTEIN"/>
    <property type="match status" value="1"/>
</dbReference>
<name>A0A0R2ISV8_9LACO</name>
<feature type="transmembrane region" description="Helical" evidence="2">
    <location>
        <begin position="199"/>
        <end position="216"/>
    </location>
</feature>
<proteinExistence type="predicted"/>
<evidence type="ECO:0000313" key="4">
    <source>
        <dbReference type="Proteomes" id="UP000051568"/>
    </source>
</evidence>
<keyword evidence="2" id="KW-0812">Transmembrane</keyword>
<dbReference type="AlphaFoldDB" id="A0A0R2ISV8"/>
<feature type="region of interest" description="Disordered" evidence="1">
    <location>
        <begin position="223"/>
        <end position="269"/>
    </location>
</feature>
<protein>
    <submittedName>
        <fullName evidence="3">Membrane protein</fullName>
    </submittedName>
</protein>
<gene>
    <name evidence="3" type="ORF">IV80_GL001752</name>
</gene>